<feature type="binding site" evidence="2">
    <location>
        <position position="119"/>
    </location>
    <ligand>
        <name>Mn(2+)</name>
        <dbReference type="ChEBI" id="CHEBI:29035"/>
        <label>2</label>
    </ligand>
</feature>
<dbReference type="PIRSF" id="PIRSF005962">
    <property type="entry name" value="Pept_M20D_amidohydro"/>
    <property type="match status" value="1"/>
</dbReference>
<dbReference type="GO" id="GO:0016787">
    <property type="term" value="F:hydrolase activity"/>
    <property type="evidence" value="ECO:0007669"/>
    <property type="project" value="InterPro"/>
</dbReference>
<evidence type="ECO:0000256" key="1">
    <source>
        <dbReference type="ARBA" id="ARBA00006153"/>
    </source>
</evidence>
<dbReference type="CDD" id="cd08021">
    <property type="entry name" value="M20_Acy1_YhaA-like"/>
    <property type="match status" value="1"/>
</dbReference>
<feature type="binding site" evidence="2">
    <location>
        <position position="153"/>
    </location>
    <ligand>
        <name>Mn(2+)</name>
        <dbReference type="ChEBI" id="CHEBI:29035"/>
        <label>2</label>
    </ligand>
</feature>
<dbReference type="NCBIfam" id="TIGR01891">
    <property type="entry name" value="amidohydrolases"/>
    <property type="match status" value="1"/>
</dbReference>
<proteinExistence type="inferred from homology"/>
<dbReference type="Gene3D" id="3.30.70.360">
    <property type="match status" value="1"/>
</dbReference>
<evidence type="ECO:0000313" key="5">
    <source>
        <dbReference type="Proteomes" id="UP000003597"/>
    </source>
</evidence>
<keyword evidence="5" id="KW-1185">Reference proteome</keyword>
<organism evidence="4 5">
    <name type="scientific">Listeria innocua ATCC 33091</name>
    <dbReference type="NCBI Taxonomy" id="1002366"/>
    <lineage>
        <taxon>Bacteria</taxon>
        <taxon>Bacillati</taxon>
        <taxon>Bacillota</taxon>
        <taxon>Bacilli</taxon>
        <taxon>Bacillales</taxon>
        <taxon>Listeriaceae</taxon>
        <taxon>Listeria</taxon>
    </lineage>
</organism>
<keyword evidence="2" id="KW-0479">Metal-binding</keyword>
<dbReference type="Proteomes" id="UP000003597">
    <property type="component" value="Unassembled WGS sequence"/>
</dbReference>
<dbReference type="SUPFAM" id="SSF55031">
    <property type="entry name" value="Bacterial exopeptidase dimerisation domain"/>
    <property type="match status" value="1"/>
</dbReference>
<evidence type="ECO:0000256" key="2">
    <source>
        <dbReference type="PIRSR" id="PIRSR005962-1"/>
    </source>
</evidence>
<feature type="binding site" evidence="2">
    <location>
        <position position="117"/>
    </location>
    <ligand>
        <name>Mn(2+)</name>
        <dbReference type="ChEBI" id="CHEBI:29035"/>
        <label>2</label>
    </ligand>
</feature>
<name>A0AB72Z5L4_LISIO</name>
<dbReference type="FunFam" id="3.30.70.360:FF:000020">
    <property type="entry name" value="Peptidase, M20/M25/M40 family"/>
    <property type="match status" value="1"/>
</dbReference>
<comment type="cofactor">
    <cofactor evidence="2">
        <name>Mn(2+)</name>
        <dbReference type="ChEBI" id="CHEBI:29035"/>
    </cofactor>
    <text evidence="2">The Mn(2+) ion enhances activity.</text>
</comment>
<accession>A0AB72Z5L4</accession>
<dbReference type="GO" id="GO:0046872">
    <property type="term" value="F:metal ion binding"/>
    <property type="evidence" value="ECO:0007669"/>
    <property type="project" value="UniProtKB-KW"/>
</dbReference>
<feature type="domain" description="Peptidase M20 dimerisation" evidence="3">
    <location>
        <begin position="198"/>
        <end position="293"/>
    </location>
</feature>
<dbReference type="InterPro" id="IPR002933">
    <property type="entry name" value="Peptidase_M20"/>
</dbReference>
<dbReference type="PANTHER" id="PTHR11014:SF63">
    <property type="entry name" value="METALLOPEPTIDASE, PUTATIVE (AFU_ORTHOLOGUE AFUA_6G09600)-RELATED"/>
    <property type="match status" value="1"/>
</dbReference>
<dbReference type="InterPro" id="IPR017439">
    <property type="entry name" value="Amidohydrolase"/>
</dbReference>
<dbReference type="SUPFAM" id="SSF53187">
    <property type="entry name" value="Zn-dependent exopeptidases"/>
    <property type="match status" value="1"/>
</dbReference>
<feature type="binding site" evidence="2">
    <location>
        <position position="178"/>
    </location>
    <ligand>
        <name>Mn(2+)</name>
        <dbReference type="ChEBI" id="CHEBI:29035"/>
        <label>2</label>
    </ligand>
</feature>
<dbReference type="InterPro" id="IPR011650">
    <property type="entry name" value="Peptidase_M20_dimer"/>
</dbReference>
<dbReference type="Gene3D" id="3.40.630.10">
    <property type="entry name" value="Zn peptidases"/>
    <property type="match status" value="1"/>
</dbReference>
<dbReference type="PANTHER" id="PTHR11014">
    <property type="entry name" value="PEPTIDASE M20 FAMILY MEMBER"/>
    <property type="match status" value="1"/>
</dbReference>
<dbReference type="FunFam" id="3.40.630.10:FF:000006">
    <property type="entry name" value="N-acetyldiaminopimelate deacetylase"/>
    <property type="match status" value="1"/>
</dbReference>
<protein>
    <submittedName>
        <fullName evidence="4">Amidohydrolase</fullName>
    </submittedName>
</protein>
<feature type="binding site" evidence="2">
    <location>
        <position position="378"/>
    </location>
    <ligand>
        <name>Mn(2+)</name>
        <dbReference type="ChEBI" id="CHEBI:29035"/>
        <label>2</label>
    </ligand>
</feature>
<dbReference type="AlphaFoldDB" id="A0AB72Z5L4"/>
<comment type="similarity">
    <text evidence="1">Belongs to the peptidase M20 family.</text>
</comment>
<dbReference type="Pfam" id="PF07687">
    <property type="entry name" value="M20_dimer"/>
    <property type="match status" value="1"/>
</dbReference>
<keyword evidence="2" id="KW-0464">Manganese</keyword>
<gene>
    <name evidence="4" type="ORF">HMPREF0557_02759</name>
</gene>
<dbReference type="EMBL" id="AGCN01000042">
    <property type="protein sequence ID" value="EHN60159.1"/>
    <property type="molecule type" value="Genomic_DNA"/>
</dbReference>
<evidence type="ECO:0000313" key="4">
    <source>
        <dbReference type="EMBL" id="EHN60159.1"/>
    </source>
</evidence>
<evidence type="ECO:0000259" key="3">
    <source>
        <dbReference type="Pfam" id="PF07687"/>
    </source>
</evidence>
<dbReference type="InterPro" id="IPR036264">
    <property type="entry name" value="Bact_exopeptidase_dim_dom"/>
</dbReference>
<reference evidence="4 5" key="1">
    <citation type="submission" date="2011-08" db="EMBL/GenBank/DDBJ databases">
        <authorList>
            <person name="Weinstock G."/>
            <person name="Sodergren E."/>
            <person name="Clifton S."/>
            <person name="Fulton L."/>
            <person name="Fulton B."/>
            <person name="Courtney L."/>
            <person name="Fronick C."/>
            <person name="Harrison M."/>
            <person name="Strong C."/>
            <person name="Farmer C."/>
            <person name="Delahaunty K."/>
            <person name="Markovic C."/>
            <person name="Hall O."/>
            <person name="Minx P."/>
            <person name="Tomlinson C."/>
            <person name="Mitreva M."/>
            <person name="Hou S."/>
            <person name="Chen J."/>
            <person name="Wollam A."/>
            <person name="Pepin K.H."/>
            <person name="Johnson M."/>
            <person name="Bhonagiri V."/>
            <person name="Zhang X."/>
            <person name="Suruliraj S."/>
            <person name="Warren W."/>
            <person name="Chinwalla A."/>
            <person name="Mardis E.R."/>
            <person name="Wilson R.K."/>
        </authorList>
    </citation>
    <scope>NUCLEOTIDE SEQUENCE [LARGE SCALE GENOMIC DNA]</scope>
    <source>
        <strain evidence="4 5">ATCC 33091</strain>
    </source>
</reference>
<dbReference type="Pfam" id="PF01546">
    <property type="entry name" value="Peptidase_M20"/>
    <property type="match status" value="1"/>
</dbReference>
<sequence length="409" mass="45391">MFWPAEVLKMEVWIMKEKLFQKLDEKRDRMIEIRRYLHEHPELSFQEENTAKYIADFYKEMDCDVRTHVGGNGVVVTIDTGKPGKTLAIRADFDALPIQEETGLAFASKNPGVMHACGHDGHTAYMLILGETLIEMKQELTGKLVILHQHAEETPPGGAIQMIQDGALDGVDNVLGIHVMSTMKTGEVFYREGAIQTGRSYFKLKVQGQGGHGSSPHLANDAIVAASEFVVAVQTVISRRLNPFDVGSITIGSFDGKGSFNVIKDAVELEGDVRSMSEEARNIIQKEITRIVSGIEAMFGVTCELDYKNDYPVLNNDEALTDFVVKSIKGAKIPEITDVVRCEPQPPSEDFAYYAKERPSSFFYVGAMPADGHFYPHHHPKFDINEDSLLIASKAMGACVVDYLKGENN</sequence>
<comment type="caution">
    <text evidence="4">The sequence shown here is derived from an EMBL/GenBank/DDBJ whole genome shotgun (WGS) entry which is preliminary data.</text>
</comment>